<evidence type="ECO:0000313" key="1">
    <source>
        <dbReference type="EMBL" id="KAH7243922.1"/>
    </source>
</evidence>
<comment type="caution">
    <text evidence="1">The sequence shown here is derived from an EMBL/GenBank/DDBJ whole genome shotgun (WGS) entry which is preliminary data.</text>
</comment>
<proteinExistence type="predicted"/>
<dbReference type="PANTHER" id="PTHR43881">
    <property type="entry name" value="GAMMA-GLUTAMYLTRANSPEPTIDASE (AFU_ORTHOLOGUE AFUA_4G13580)"/>
    <property type="match status" value="1"/>
</dbReference>
<dbReference type="SUPFAM" id="SSF56235">
    <property type="entry name" value="N-terminal nucleophile aminohydrolases (Ntn hydrolases)"/>
    <property type="match status" value="1"/>
</dbReference>
<dbReference type="InterPro" id="IPR043138">
    <property type="entry name" value="GGT_lsub"/>
</dbReference>
<sequence>MGIRPGMECTFRRRPMSMPALAQGLHAGLLCGFHSRRSPVHSSYGIVSSTSPLANEAGIRMLRAGGNAADAAIAAAAVLNVAEPGMTGLGGDAFCLFYDSECRNVRALNGSGFSPARATLEMVRHDIGPHSAIPRTSPHAVTVPGSAAAWVDVVEHFGSGRLSLKQVLTPAIDLAGSGIPIGEITSADWQLDEEALRSAPNGGDMLKRDPSSPRGYRAPLSGEIYRNSHLAKTMSRLAEQGKRGFYEGPIAESIVHAVSRLGGVLHLDDLKAHADRGSEITEALSFRIDPCIGMMKGFNRRLDLWEHPPNSQGIVALMTVGIMQQLIGSGTIDKFSIGEHNTPRYLHALISCLKLAFADGARFVADHKASTFETATLLSPRYLASRAALFDPCKAFGVQHRTPFLTLPSDTVYLAVTDRAGNGCSFVNSVADRFGTMIIPSQTGIVLQCRGRGFSLDPGHYNSFGPCKRPYNTIMPALVTDAETGALEAVFGVMGGLMQPQGHVQVLLNMLVFGMSPQAALDAPRVCISFDNETPSSSGRESQELVSLEDGISVSVASALRELGYRVSMVRGQPRSLFGRGQLIWVHNDGIECQRVYSAGSDPRGDGAAVAL</sequence>
<dbReference type="InterPro" id="IPR029055">
    <property type="entry name" value="Ntn_hydrolases_N"/>
</dbReference>
<dbReference type="AlphaFoldDB" id="A0A9P9GTK8"/>
<dbReference type="Proteomes" id="UP000736672">
    <property type="component" value="Unassembled WGS sequence"/>
</dbReference>
<gene>
    <name evidence="1" type="ORF">B0J15DRAFT_451658</name>
</gene>
<dbReference type="Gene3D" id="3.60.20.40">
    <property type="match status" value="1"/>
</dbReference>
<dbReference type="EMBL" id="JAGTJS010000018">
    <property type="protein sequence ID" value="KAH7243922.1"/>
    <property type="molecule type" value="Genomic_DNA"/>
</dbReference>
<name>A0A9P9GTK8_FUSSL</name>
<organism evidence="1 2">
    <name type="scientific">Fusarium solani</name>
    <name type="common">Filamentous fungus</name>
    <dbReference type="NCBI Taxonomy" id="169388"/>
    <lineage>
        <taxon>Eukaryota</taxon>
        <taxon>Fungi</taxon>
        <taxon>Dikarya</taxon>
        <taxon>Ascomycota</taxon>
        <taxon>Pezizomycotina</taxon>
        <taxon>Sordariomycetes</taxon>
        <taxon>Hypocreomycetidae</taxon>
        <taxon>Hypocreales</taxon>
        <taxon>Nectriaceae</taxon>
        <taxon>Fusarium</taxon>
        <taxon>Fusarium solani species complex</taxon>
    </lineage>
</organism>
<accession>A0A9P9GTK8</accession>
<keyword evidence="2" id="KW-1185">Reference proteome</keyword>
<dbReference type="OrthoDB" id="2015213at2759"/>
<dbReference type="PANTHER" id="PTHR43881:SF1">
    <property type="entry name" value="GAMMA-GLUTAMYLTRANSPEPTIDASE (AFU_ORTHOLOGUE AFUA_4G13580)"/>
    <property type="match status" value="1"/>
</dbReference>
<evidence type="ECO:0000313" key="2">
    <source>
        <dbReference type="Proteomes" id="UP000736672"/>
    </source>
</evidence>
<protein>
    <submittedName>
        <fullName evidence="1">Nucleophile aminohydrolase</fullName>
    </submittedName>
</protein>
<reference evidence="1" key="1">
    <citation type="journal article" date="2021" name="Nat. Commun.">
        <title>Genetic determinants of endophytism in the Arabidopsis root mycobiome.</title>
        <authorList>
            <person name="Mesny F."/>
            <person name="Miyauchi S."/>
            <person name="Thiergart T."/>
            <person name="Pickel B."/>
            <person name="Atanasova L."/>
            <person name="Karlsson M."/>
            <person name="Huettel B."/>
            <person name="Barry K.W."/>
            <person name="Haridas S."/>
            <person name="Chen C."/>
            <person name="Bauer D."/>
            <person name="Andreopoulos W."/>
            <person name="Pangilinan J."/>
            <person name="LaButti K."/>
            <person name="Riley R."/>
            <person name="Lipzen A."/>
            <person name="Clum A."/>
            <person name="Drula E."/>
            <person name="Henrissat B."/>
            <person name="Kohler A."/>
            <person name="Grigoriev I.V."/>
            <person name="Martin F.M."/>
            <person name="Hacquard S."/>
        </authorList>
    </citation>
    <scope>NUCLEOTIDE SEQUENCE</scope>
    <source>
        <strain evidence="1">FSSC 5 MPI-SDFR-AT-0091</strain>
    </source>
</reference>
<dbReference type="InterPro" id="IPR052896">
    <property type="entry name" value="GGT-like_enzyme"/>
</dbReference>
<dbReference type="Pfam" id="PF01019">
    <property type="entry name" value="G_glu_transpept"/>
    <property type="match status" value="1"/>
</dbReference>
<dbReference type="InterPro" id="IPR043137">
    <property type="entry name" value="GGT_ssub_C"/>
</dbReference>
<dbReference type="Gene3D" id="1.10.246.130">
    <property type="match status" value="1"/>
</dbReference>
<dbReference type="PRINTS" id="PR01210">
    <property type="entry name" value="GGTRANSPTASE"/>
</dbReference>